<feature type="transmembrane region" description="Helical" evidence="1">
    <location>
        <begin position="256"/>
        <end position="281"/>
    </location>
</feature>
<dbReference type="AlphaFoldDB" id="A0A7M4DEK8"/>
<name>A0A7M4DEK8_9MICO</name>
<feature type="transmembrane region" description="Helical" evidence="1">
    <location>
        <begin position="64"/>
        <end position="85"/>
    </location>
</feature>
<evidence type="ECO:0000313" key="2">
    <source>
        <dbReference type="EMBL" id="VZO35351.1"/>
    </source>
</evidence>
<feature type="transmembrane region" description="Helical" evidence="1">
    <location>
        <begin position="225"/>
        <end position="244"/>
    </location>
</feature>
<comment type="caution">
    <text evidence="2">The sequence shown here is derived from an EMBL/GenBank/DDBJ whole genome shotgun (WGS) entry which is preliminary data.</text>
</comment>
<feature type="transmembrane region" description="Helical" evidence="1">
    <location>
        <begin position="25"/>
        <end position="44"/>
    </location>
</feature>
<dbReference type="Proteomes" id="UP000419743">
    <property type="component" value="Unassembled WGS sequence"/>
</dbReference>
<gene>
    <name evidence="2" type="ORF">HALOF300_00548</name>
</gene>
<feature type="transmembrane region" description="Helical" evidence="1">
    <location>
        <begin position="142"/>
        <end position="163"/>
    </location>
</feature>
<evidence type="ECO:0000256" key="1">
    <source>
        <dbReference type="SAM" id="Phobius"/>
    </source>
</evidence>
<keyword evidence="1" id="KW-1133">Transmembrane helix</keyword>
<reference evidence="2 3" key="1">
    <citation type="submission" date="2019-11" db="EMBL/GenBank/DDBJ databases">
        <authorList>
            <person name="Criscuolo A."/>
        </authorList>
    </citation>
    <scope>NUCLEOTIDE SEQUENCE [LARGE SCALE GENOMIC DNA]</scope>
    <source>
        <strain evidence="2">CIP111667</strain>
    </source>
</reference>
<feature type="transmembrane region" description="Helical" evidence="1">
    <location>
        <begin position="293"/>
        <end position="314"/>
    </location>
</feature>
<accession>A0A7M4DEK8</accession>
<keyword evidence="1" id="KW-0472">Membrane</keyword>
<keyword evidence="3" id="KW-1185">Reference proteome</keyword>
<feature type="transmembrane region" description="Helical" evidence="1">
    <location>
        <begin position="184"/>
        <end position="205"/>
    </location>
</feature>
<feature type="transmembrane region" description="Helical" evidence="1">
    <location>
        <begin position="97"/>
        <end position="122"/>
    </location>
</feature>
<organism evidence="2 3">
    <name type="scientific">Occultella aeris</name>
    <dbReference type="NCBI Taxonomy" id="2761496"/>
    <lineage>
        <taxon>Bacteria</taxon>
        <taxon>Bacillati</taxon>
        <taxon>Actinomycetota</taxon>
        <taxon>Actinomycetes</taxon>
        <taxon>Micrococcales</taxon>
        <taxon>Ruaniaceae</taxon>
        <taxon>Occultella</taxon>
    </lineage>
</organism>
<protein>
    <submittedName>
        <fullName evidence="2">Uncharacterized protein</fullName>
    </submittedName>
</protein>
<evidence type="ECO:0000313" key="3">
    <source>
        <dbReference type="Proteomes" id="UP000419743"/>
    </source>
</evidence>
<keyword evidence="1" id="KW-0812">Transmembrane</keyword>
<dbReference type="EMBL" id="CACRYJ010000008">
    <property type="protein sequence ID" value="VZO35351.1"/>
    <property type="molecule type" value="Genomic_DNA"/>
</dbReference>
<dbReference type="RefSeq" id="WP_156739117.1">
    <property type="nucleotide sequence ID" value="NZ_CACRYJ010000008.1"/>
</dbReference>
<sequence length="325" mass="34203">MSVKRQASVVGDGAVSPIWVRARRIAGFGAAGSMSLYLAVKVAWVVGASLGAVPGEFDTNPREWIALNVITVGMAAFGVALGLAFAQPWGKRLPGPLVIGFSWVASGFLVSLLPYSLLSALLGATGAESGGESDPFPRWESALIMIGFTGMAVGLLVAVPVYLRERWPRAFTGRSGGGEVASARSLAFTVAATAIPTSLWIYWAAGGTRGLNPDALGLWNLDSRLLVGTSAAWAVVGAWSVWALSGRGRAGLPMWLPMTAGFVASGSLLAWNAWRVLWLLIPITEVEPLKSPVVAAIEHSTAMVAGLAIMAYLLRAYRSRVLGRR</sequence>
<proteinExistence type="predicted"/>